<dbReference type="GO" id="GO:0001897">
    <property type="term" value="P:symbiont-mediated cytolysis of host cell"/>
    <property type="evidence" value="ECO:0007669"/>
    <property type="project" value="UniProtKB-ARBA"/>
</dbReference>
<evidence type="ECO:0000259" key="5">
    <source>
        <dbReference type="PROSITE" id="PS51935"/>
    </source>
</evidence>
<evidence type="ECO:0000256" key="2">
    <source>
        <dbReference type="ARBA" id="ARBA00022670"/>
    </source>
</evidence>
<keyword evidence="2" id="KW-0645">Protease</keyword>
<proteinExistence type="inferred from homology"/>
<dbReference type="Proteomes" id="UP000222485">
    <property type="component" value="Genome"/>
</dbReference>
<evidence type="ECO:0000256" key="1">
    <source>
        <dbReference type="ARBA" id="ARBA00007074"/>
    </source>
</evidence>
<dbReference type="InterPro" id="IPR038765">
    <property type="entry name" value="Papain-like_cys_pep_sf"/>
</dbReference>
<protein>
    <submittedName>
        <fullName evidence="6">NLP/P60 family protein</fullName>
    </submittedName>
</protein>
<sequence length="141" mass="16371">MTRDDIVTEARRYVALQTPWRHRGRTERGLDCIGLAVMIFEKFNLEYMDQDGYARTPDGEKFVDVIRQHMTLADPTALKPGMLLLFNDDARPCHVGILARQHGRLTLIHATADKKRTVEEVYDRRYAARFRMAFDFPGVED</sequence>
<keyword evidence="4" id="KW-0788">Thiol protease</keyword>
<evidence type="ECO:0000256" key="3">
    <source>
        <dbReference type="ARBA" id="ARBA00022801"/>
    </source>
</evidence>
<evidence type="ECO:0000313" key="6">
    <source>
        <dbReference type="EMBL" id="ARB15013.1"/>
    </source>
</evidence>
<organism evidence="6 7">
    <name type="scientific">Caulobacter phage Ccr32</name>
    <dbReference type="NCBI Taxonomy" id="1959738"/>
    <lineage>
        <taxon>Viruses</taxon>
        <taxon>Duplodnaviria</taxon>
        <taxon>Heunggongvirae</taxon>
        <taxon>Uroviricota</taxon>
        <taxon>Caudoviricetes</taxon>
        <taxon>Jeanschmidtviridae</taxon>
        <taxon>Shapirovirus</taxon>
        <taxon>Shapirovirus cbk</taxon>
    </lineage>
</organism>
<dbReference type="GO" id="GO:0008234">
    <property type="term" value="F:cysteine-type peptidase activity"/>
    <property type="evidence" value="ECO:0007669"/>
    <property type="project" value="UniProtKB-KW"/>
</dbReference>
<dbReference type="Gene3D" id="3.90.1720.10">
    <property type="entry name" value="endopeptidase domain like (from Nostoc punctiforme)"/>
    <property type="match status" value="1"/>
</dbReference>
<dbReference type="Pfam" id="PF00877">
    <property type="entry name" value="NLPC_P60"/>
    <property type="match status" value="1"/>
</dbReference>
<evidence type="ECO:0000313" key="7">
    <source>
        <dbReference type="Proteomes" id="UP000222485"/>
    </source>
</evidence>
<accession>A0A1V0EDL7</accession>
<dbReference type="EMBL" id="KY555146">
    <property type="protein sequence ID" value="ARB15013.1"/>
    <property type="molecule type" value="Genomic_DNA"/>
</dbReference>
<keyword evidence="3" id="KW-0378">Hydrolase</keyword>
<evidence type="ECO:0000256" key="4">
    <source>
        <dbReference type="ARBA" id="ARBA00022807"/>
    </source>
</evidence>
<gene>
    <name evidence="6" type="ORF">Ccr32_gp095</name>
</gene>
<comment type="similarity">
    <text evidence="1">Belongs to the peptidase C40 family.</text>
</comment>
<dbReference type="InterPro" id="IPR000064">
    <property type="entry name" value="NLP_P60_dom"/>
</dbReference>
<name>A0A1V0EDL7_9CAUD</name>
<feature type="domain" description="NlpC/P60" evidence="5">
    <location>
        <begin position="1"/>
        <end position="133"/>
    </location>
</feature>
<reference evidence="7" key="1">
    <citation type="journal article" date="2017" name="Curr. Microbiol.">
        <title>Genomic Diversity of Type B3 Bacteriophages of Caulobacter crescentus.</title>
        <authorList>
            <person name="Ash K.T."/>
            <person name="Drake K.M."/>
            <person name="Gibbs W.S."/>
            <person name="Ely B."/>
        </authorList>
    </citation>
    <scope>NUCLEOTIDE SEQUENCE [LARGE SCALE GENOMIC DNA]</scope>
</reference>
<dbReference type="SUPFAM" id="SSF54001">
    <property type="entry name" value="Cysteine proteinases"/>
    <property type="match status" value="1"/>
</dbReference>
<dbReference type="GO" id="GO:0006508">
    <property type="term" value="P:proteolysis"/>
    <property type="evidence" value="ECO:0007669"/>
    <property type="project" value="UniProtKB-KW"/>
</dbReference>
<dbReference type="PROSITE" id="PS51935">
    <property type="entry name" value="NLPC_P60"/>
    <property type="match status" value="1"/>
</dbReference>